<dbReference type="EMBL" id="VFIA01000012">
    <property type="protein sequence ID" value="MBC3791889.1"/>
    <property type="molecule type" value="Genomic_DNA"/>
</dbReference>
<dbReference type="Pfam" id="PF00756">
    <property type="entry name" value="Esterase"/>
    <property type="match status" value="1"/>
</dbReference>
<reference evidence="1 2" key="1">
    <citation type="submission" date="2019-06" db="EMBL/GenBank/DDBJ databases">
        <title>Spirosoma utsteinense sp. nov. isolated from Antarctic ice-free soils.</title>
        <authorList>
            <person name="Tahon G."/>
        </authorList>
    </citation>
    <scope>NUCLEOTIDE SEQUENCE [LARGE SCALE GENOMIC DNA]</scope>
    <source>
        <strain evidence="1 2">LMG 31447</strain>
    </source>
</reference>
<comment type="caution">
    <text evidence="1">The sequence shown here is derived from an EMBL/GenBank/DDBJ whole genome shotgun (WGS) entry which is preliminary data.</text>
</comment>
<dbReference type="InterPro" id="IPR050583">
    <property type="entry name" value="Mycobacterial_A85_antigen"/>
</dbReference>
<keyword evidence="2" id="KW-1185">Reference proteome</keyword>
<organism evidence="1 2">
    <name type="scientific">Spirosoma utsteinense</name>
    <dbReference type="NCBI Taxonomy" id="2585773"/>
    <lineage>
        <taxon>Bacteria</taxon>
        <taxon>Pseudomonadati</taxon>
        <taxon>Bacteroidota</taxon>
        <taxon>Cytophagia</taxon>
        <taxon>Cytophagales</taxon>
        <taxon>Cytophagaceae</taxon>
        <taxon>Spirosoma</taxon>
    </lineage>
</organism>
<proteinExistence type="predicted"/>
<dbReference type="InterPro" id="IPR029058">
    <property type="entry name" value="AB_hydrolase_fold"/>
</dbReference>
<accession>A0ABR6W5Q2</accession>
<dbReference type="PANTHER" id="PTHR48098">
    <property type="entry name" value="ENTEROCHELIN ESTERASE-RELATED"/>
    <property type="match status" value="1"/>
</dbReference>
<dbReference type="Proteomes" id="UP000700732">
    <property type="component" value="Unassembled WGS sequence"/>
</dbReference>
<evidence type="ECO:0000313" key="1">
    <source>
        <dbReference type="EMBL" id="MBC3791889.1"/>
    </source>
</evidence>
<dbReference type="SUPFAM" id="SSF53474">
    <property type="entry name" value="alpha/beta-Hydrolases"/>
    <property type="match status" value="1"/>
</dbReference>
<dbReference type="InterPro" id="IPR000801">
    <property type="entry name" value="Esterase-like"/>
</dbReference>
<gene>
    <name evidence="1" type="ORF">FH603_2398</name>
</gene>
<dbReference type="Gene3D" id="3.40.50.1820">
    <property type="entry name" value="alpha/beta hydrolase"/>
    <property type="match status" value="1"/>
</dbReference>
<evidence type="ECO:0000313" key="2">
    <source>
        <dbReference type="Proteomes" id="UP000700732"/>
    </source>
</evidence>
<dbReference type="PANTHER" id="PTHR48098:SF6">
    <property type="entry name" value="FERRI-BACILLIBACTIN ESTERASE BESA"/>
    <property type="match status" value="1"/>
</dbReference>
<name>A0ABR6W5Q2_9BACT</name>
<sequence>MKLFFLTIFVLMAESIPAPTRPEQSFSSVRRDDSLYSVPLKRTVHLDVVLPPLYETSGSVDWPVLYLNDGQDLPRLRMMAVLDSLYKQQAVQPFILVAIHAGDRIQEYGISATADYMGRGSKAGLYTDFVLTELMPHIQKNYRISQKPEDTVFAGFSLGGLSAFDIVFHHADRFSRAGVFSGSFWWRSKSTEAGYRDETDRIMHDLVRKGSYRHNLKFWLEVGTDDETSDRNNNGIIDAIDDTTDLIDELVKKGYQYDASGQLSDIRYVEVPGGHHNQETWSAVMPDFLTWAFPEK</sequence>
<protein>
    <submittedName>
        <fullName evidence="1">Enterochelin esterase-like enzyme</fullName>
    </submittedName>
</protein>